<organism evidence="1 2">
    <name type="scientific">Stylosanthes scabra</name>
    <dbReference type="NCBI Taxonomy" id="79078"/>
    <lineage>
        <taxon>Eukaryota</taxon>
        <taxon>Viridiplantae</taxon>
        <taxon>Streptophyta</taxon>
        <taxon>Embryophyta</taxon>
        <taxon>Tracheophyta</taxon>
        <taxon>Spermatophyta</taxon>
        <taxon>Magnoliopsida</taxon>
        <taxon>eudicotyledons</taxon>
        <taxon>Gunneridae</taxon>
        <taxon>Pentapetalae</taxon>
        <taxon>rosids</taxon>
        <taxon>fabids</taxon>
        <taxon>Fabales</taxon>
        <taxon>Fabaceae</taxon>
        <taxon>Papilionoideae</taxon>
        <taxon>50 kb inversion clade</taxon>
        <taxon>dalbergioids sensu lato</taxon>
        <taxon>Dalbergieae</taxon>
        <taxon>Pterocarpus clade</taxon>
        <taxon>Stylosanthes</taxon>
    </lineage>
</organism>
<dbReference type="Proteomes" id="UP001341840">
    <property type="component" value="Unassembled WGS sequence"/>
</dbReference>
<evidence type="ECO:0000313" key="1">
    <source>
        <dbReference type="EMBL" id="MED6129359.1"/>
    </source>
</evidence>
<sequence>MDPEIVSRLQSFNARRKLRAAAITSVWSTTMFLRTKKLKSLIGSYDLTEDEIENLRIHFKKMDWPSETSEGVPRGWGEALDMVFMNQCRRVASLVAEGGAAMQGCDTSLMQCLHLPPQHWVYAVPIKVAA</sequence>
<reference evidence="1 2" key="1">
    <citation type="journal article" date="2023" name="Plants (Basel)">
        <title>Bridging the Gap: Combining Genomics and Transcriptomics Approaches to Understand Stylosanthes scabra, an Orphan Legume from the Brazilian Caatinga.</title>
        <authorList>
            <person name="Ferreira-Neto J.R.C."/>
            <person name="da Silva M.D."/>
            <person name="Binneck E."/>
            <person name="de Melo N.F."/>
            <person name="da Silva R.H."/>
            <person name="de Melo A.L.T.M."/>
            <person name="Pandolfi V."/>
            <person name="Bustamante F.O."/>
            <person name="Brasileiro-Vidal A.C."/>
            <person name="Benko-Iseppon A.M."/>
        </authorList>
    </citation>
    <scope>NUCLEOTIDE SEQUENCE [LARGE SCALE GENOMIC DNA]</scope>
    <source>
        <tissue evidence="1">Leaves</tissue>
    </source>
</reference>
<evidence type="ECO:0000313" key="2">
    <source>
        <dbReference type="Proteomes" id="UP001341840"/>
    </source>
</evidence>
<protein>
    <submittedName>
        <fullName evidence="1">Uncharacterized protein</fullName>
    </submittedName>
</protein>
<feature type="non-terminal residue" evidence="1">
    <location>
        <position position="130"/>
    </location>
</feature>
<keyword evidence="2" id="KW-1185">Reference proteome</keyword>
<gene>
    <name evidence="1" type="ORF">PIB30_107189</name>
</gene>
<name>A0ABU6RZM4_9FABA</name>
<dbReference type="EMBL" id="JASCZI010034677">
    <property type="protein sequence ID" value="MED6129359.1"/>
    <property type="molecule type" value="Genomic_DNA"/>
</dbReference>
<proteinExistence type="predicted"/>
<accession>A0ABU6RZM4</accession>
<comment type="caution">
    <text evidence="1">The sequence shown here is derived from an EMBL/GenBank/DDBJ whole genome shotgun (WGS) entry which is preliminary data.</text>
</comment>